<organism evidence="2 3">
    <name type="scientific">Caenorhabditis nigoni</name>
    <dbReference type="NCBI Taxonomy" id="1611254"/>
    <lineage>
        <taxon>Eukaryota</taxon>
        <taxon>Metazoa</taxon>
        <taxon>Ecdysozoa</taxon>
        <taxon>Nematoda</taxon>
        <taxon>Chromadorea</taxon>
        <taxon>Rhabditida</taxon>
        <taxon>Rhabditina</taxon>
        <taxon>Rhabditomorpha</taxon>
        <taxon>Rhabditoidea</taxon>
        <taxon>Rhabditidae</taxon>
        <taxon>Peloderinae</taxon>
        <taxon>Caenorhabditis</taxon>
    </lineage>
</organism>
<evidence type="ECO:0000313" key="3">
    <source>
        <dbReference type="Proteomes" id="UP000230233"/>
    </source>
</evidence>
<protein>
    <submittedName>
        <fullName evidence="2">Uncharacterized protein</fullName>
    </submittedName>
</protein>
<comment type="caution">
    <text evidence="2">The sequence shown here is derived from an EMBL/GenBank/DDBJ whole genome shotgun (WGS) entry which is preliminary data.</text>
</comment>
<feature type="compositionally biased region" description="Basic and acidic residues" evidence="1">
    <location>
        <begin position="76"/>
        <end position="91"/>
    </location>
</feature>
<dbReference type="OrthoDB" id="5850763at2759"/>
<evidence type="ECO:0000313" key="2">
    <source>
        <dbReference type="EMBL" id="PIC50654.1"/>
    </source>
</evidence>
<keyword evidence="3" id="KW-1185">Reference proteome</keyword>
<accession>A0A2G5VFV1</accession>
<evidence type="ECO:0000256" key="1">
    <source>
        <dbReference type="SAM" id="MobiDB-lite"/>
    </source>
</evidence>
<reference evidence="3" key="1">
    <citation type="submission" date="2017-10" db="EMBL/GenBank/DDBJ databases">
        <title>Rapid genome shrinkage in a self-fertile nematode reveals novel sperm competition proteins.</title>
        <authorList>
            <person name="Yin D."/>
            <person name="Schwarz E.M."/>
            <person name="Thomas C.G."/>
            <person name="Felde R.L."/>
            <person name="Korf I.F."/>
            <person name="Cutter A.D."/>
            <person name="Schartner C.M."/>
            <person name="Ralston E.J."/>
            <person name="Meyer B.J."/>
            <person name="Haag E.S."/>
        </authorList>
    </citation>
    <scope>NUCLEOTIDE SEQUENCE [LARGE SCALE GENOMIC DNA]</scope>
    <source>
        <strain evidence="3">JU1422</strain>
    </source>
</reference>
<dbReference type="Proteomes" id="UP000230233">
    <property type="component" value="Chromosome I"/>
</dbReference>
<feature type="compositionally biased region" description="Basic residues" evidence="1">
    <location>
        <begin position="92"/>
        <end position="102"/>
    </location>
</feature>
<gene>
    <name evidence="2" type="primary">Cni-T05F1.15</name>
    <name evidence="2" type="synonym">Cnig_chr_I.g1474</name>
    <name evidence="2" type="ORF">B9Z55_001474</name>
</gene>
<dbReference type="AlphaFoldDB" id="A0A2G5VFV1"/>
<feature type="region of interest" description="Disordered" evidence="1">
    <location>
        <begin position="76"/>
        <end position="111"/>
    </location>
</feature>
<dbReference type="EMBL" id="PDUG01000001">
    <property type="protein sequence ID" value="PIC50654.1"/>
    <property type="molecule type" value="Genomic_DNA"/>
</dbReference>
<proteinExistence type="predicted"/>
<name>A0A2G5VFV1_9PELO</name>
<sequence length="111" mass="13184">MQPALIENARLRGGYEGSQLNFSDIEIQKELDKYEKSVEDHVKKVGLQLDQEWANINKKYKEKLELMKKLEVENKKMSEENERMRQKMEAKKKVKQSIKKSLFHSYKNGSH</sequence>